<evidence type="ECO:0000259" key="1">
    <source>
        <dbReference type="Pfam" id="PF13966"/>
    </source>
</evidence>
<feature type="domain" description="Reverse transcriptase zinc-binding" evidence="1">
    <location>
        <begin position="49"/>
        <end position="112"/>
    </location>
</feature>
<name>A0A2G4SSA1_RHIZD</name>
<reference evidence="2 3" key="1">
    <citation type="journal article" date="2016" name="Proc. Natl. Acad. Sci. U.S.A.">
        <title>Lipid metabolic changes in an early divergent fungus govern the establishment of a mutualistic symbiosis with endobacteria.</title>
        <authorList>
            <person name="Lastovetsky O.A."/>
            <person name="Gaspar M.L."/>
            <person name="Mondo S.J."/>
            <person name="LaButti K.M."/>
            <person name="Sandor L."/>
            <person name="Grigoriev I.V."/>
            <person name="Henry S.A."/>
            <person name="Pawlowska T.E."/>
        </authorList>
    </citation>
    <scope>NUCLEOTIDE SEQUENCE [LARGE SCALE GENOMIC DNA]</scope>
    <source>
        <strain evidence="2 3">ATCC 52813</strain>
    </source>
</reference>
<evidence type="ECO:0000313" key="3">
    <source>
        <dbReference type="Proteomes" id="UP000242254"/>
    </source>
</evidence>
<dbReference type="STRING" id="1340429.A0A2G4SSA1"/>
<dbReference type="GeneID" id="35444918"/>
<keyword evidence="3" id="KW-1185">Reference proteome</keyword>
<dbReference type="InterPro" id="IPR026960">
    <property type="entry name" value="RVT-Znf"/>
</dbReference>
<dbReference type="RefSeq" id="XP_023464974.1">
    <property type="nucleotide sequence ID" value="XM_023613929.1"/>
</dbReference>
<dbReference type="EMBL" id="KZ303852">
    <property type="protein sequence ID" value="PHZ11266.1"/>
    <property type="molecule type" value="Genomic_DNA"/>
</dbReference>
<protein>
    <recommendedName>
        <fullName evidence="1">Reverse transcriptase zinc-binding domain-containing protein</fullName>
    </recommendedName>
</protein>
<dbReference type="Pfam" id="PF13966">
    <property type="entry name" value="zf-RVT"/>
    <property type="match status" value="1"/>
</dbReference>
<proteinExistence type="predicted"/>
<dbReference type="Proteomes" id="UP000242254">
    <property type="component" value="Unassembled WGS sequence"/>
</dbReference>
<dbReference type="AlphaFoldDB" id="A0A2G4SSA1"/>
<accession>A0A2G4SSA1</accession>
<gene>
    <name evidence="2" type="ORF">RHIMIDRAFT_292849</name>
</gene>
<evidence type="ECO:0000313" key="2">
    <source>
        <dbReference type="EMBL" id="PHZ11266.1"/>
    </source>
</evidence>
<sequence length="182" mass="21579">MSRPNFEGLLTVDLPEVMNFRNIILKLLRNSQQRPIDSLPSHFPRGSASAWYTFWLPSFPHQPHTVLWRYYHRKLPTRQRLYQLCPNRHLDPYCLLCESVEDDEHFLWSCSSTPIQVLSGLRVDGQITIACTIWAIWRYHWRSMSGGRTFWPHEVTARVTQAIKRIHDENAYRERLESSRSG</sequence>
<organism evidence="2 3">
    <name type="scientific">Rhizopus microsporus ATCC 52813</name>
    <dbReference type="NCBI Taxonomy" id="1340429"/>
    <lineage>
        <taxon>Eukaryota</taxon>
        <taxon>Fungi</taxon>
        <taxon>Fungi incertae sedis</taxon>
        <taxon>Mucoromycota</taxon>
        <taxon>Mucoromycotina</taxon>
        <taxon>Mucoromycetes</taxon>
        <taxon>Mucorales</taxon>
        <taxon>Mucorineae</taxon>
        <taxon>Rhizopodaceae</taxon>
        <taxon>Rhizopus</taxon>
    </lineage>
</organism>